<evidence type="ECO:0000256" key="1">
    <source>
        <dbReference type="SAM" id="MobiDB-lite"/>
    </source>
</evidence>
<dbReference type="OMA" id="AQCSISR"/>
<dbReference type="PANTHER" id="PTHR45690:SF14">
    <property type="entry name" value="NACHT, LRR AND PYD DOMAINS-CONTAINING PROTEIN 2"/>
    <property type="match status" value="1"/>
</dbReference>
<dbReference type="PANTHER" id="PTHR45690">
    <property type="entry name" value="NACHT, LRR AND PYD DOMAINS-CONTAINING PROTEIN 12"/>
    <property type="match status" value="1"/>
</dbReference>
<protein>
    <submittedName>
        <fullName evidence="2">Uncharacterized protein</fullName>
    </submittedName>
</protein>
<accession>A0A452RSX3</accession>
<dbReference type="AlphaFoldDB" id="A0A452RSX3"/>
<dbReference type="GO" id="GO:0050727">
    <property type="term" value="P:regulation of inflammatory response"/>
    <property type="evidence" value="ECO:0007669"/>
    <property type="project" value="TreeGrafter"/>
</dbReference>
<reference evidence="2" key="2">
    <citation type="submission" date="2025-08" db="UniProtKB">
        <authorList>
            <consortium name="Ensembl"/>
        </authorList>
    </citation>
    <scope>IDENTIFICATION</scope>
</reference>
<dbReference type="InterPro" id="IPR050637">
    <property type="entry name" value="NLRP_innate_immun_reg"/>
</dbReference>
<sequence length="189" mass="20842">MEYLLPLEASIVRVTFKSWRITDARACLCRLAQCSISRRGCRCFSKLLHEDTGLTDLDLGLSLIATGPWFLWEALKKPRCNPRGLGLYGSSITPSCSRGLAPALVSAQRLETLDLGQNILGHSGVTALFEALKQNNSPLKILRLEIDESSVEIQKLLKDVKVHNPNLTIERGDTRASRSPPCDSLSQTP</sequence>
<organism evidence="2 3">
    <name type="scientific">Ursus americanus</name>
    <name type="common">American black bear</name>
    <name type="synonym">Euarctos americanus</name>
    <dbReference type="NCBI Taxonomy" id="9643"/>
    <lineage>
        <taxon>Eukaryota</taxon>
        <taxon>Metazoa</taxon>
        <taxon>Chordata</taxon>
        <taxon>Craniata</taxon>
        <taxon>Vertebrata</taxon>
        <taxon>Euteleostomi</taxon>
        <taxon>Mammalia</taxon>
        <taxon>Eutheria</taxon>
        <taxon>Laurasiatheria</taxon>
        <taxon>Carnivora</taxon>
        <taxon>Caniformia</taxon>
        <taxon>Ursidae</taxon>
        <taxon>Ursus</taxon>
    </lineage>
</organism>
<feature type="region of interest" description="Disordered" evidence="1">
    <location>
        <begin position="168"/>
        <end position="189"/>
    </location>
</feature>
<dbReference type="STRING" id="9643.ENSUAMP00000022495"/>
<dbReference type="GO" id="GO:0005737">
    <property type="term" value="C:cytoplasm"/>
    <property type="evidence" value="ECO:0007669"/>
    <property type="project" value="TreeGrafter"/>
</dbReference>
<dbReference type="Ensembl" id="ENSUAMT00000025137.1">
    <property type="protein sequence ID" value="ENSUAMP00000022495.1"/>
    <property type="gene ID" value="ENSUAMG00000017671.1"/>
</dbReference>
<reference evidence="3" key="1">
    <citation type="submission" date="2016-06" db="EMBL/GenBank/DDBJ databases">
        <title>De novo assembly and RNA-Seq shows season-dependent expression and editing in black bear kidneys.</title>
        <authorList>
            <person name="Korstanje R."/>
            <person name="Srivastava A."/>
            <person name="Sarsani V.K."/>
            <person name="Sheehan S.M."/>
            <person name="Seger R.L."/>
            <person name="Barter M.E."/>
            <person name="Lindqvist C."/>
            <person name="Brody L.C."/>
            <person name="Mullikin J.C."/>
        </authorList>
    </citation>
    <scope>NUCLEOTIDE SEQUENCE [LARGE SCALE GENOMIC DNA]</scope>
</reference>
<dbReference type="GeneTree" id="ENSGT00940000161714"/>
<reference evidence="2" key="3">
    <citation type="submission" date="2025-09" db="UniProtKB">
        <authorList>
            <consortium name="Ensembl"/>
        </authorList>
    </citation>
    <scope>IDENTIFICATION</scope>
</reference>
<keyword evidence="3" id="KW-1185">Reference proteome</keyword>
<dbReference type="SUPFAM" id="SSF52047">
    <property type="entry name" value="RNI-like"/>
    <property type="match status" value="1"/>
</dbReference>
<proteinExistence type="predicted"/>
<dbReference type="Gene3D" id="3.80.10.10">
    <property type="entry name" value="Ribonuclease Inhibitor"/>
    <property type="match status" value="1"/>
</dbReference>
<dbReference type="Proteomes" id="UP000291022">
    <property type="component" value="Unassembled WGS sequence"/>
</dbReference>
<evidence type="ECO:0000313" key="2">
    <source>
        <dbReference type="Ensembl" id="ENSUAMP00000022495.1"/>
    </source>
</evidence>
<name>A0A452RSX3_URSAM</name>
<dbReference type="InterPro" id="IPR032675">
    <property type="entry name" value="LRR_dom_sf"/>
</dbReference>
<evidence type="ECO:0000313" key="3">
    <source>
        <dbReference type="Proteomes" id="UP000291022"/>
    </source>
</evidence>